<dbReference type="AlphaFoldDB" id="A0A4Q9DM42"/>
<organism evidence="10 11">
    <name type="scientific">Paenibacillus thalictri</name>
    <dbReference type="NCBI Taxonomy" id="2527873"/>
    <lineage>
        <taxon>Bacteria</taxon>
        <taxon>Bacillati</taxon>
        <taxon>Bacillota</taxon>
        <taxon>Bacilli</taxon>
        <taxon>Bacillales</taxon>
        <taxon>Paenibacillaceae</taxon>
        <taxon>Paenibacillus</taxon>
    </lineage>
</organism>
<dbReference type="CDD" id="cd06920">
    <property type="entry name" value="NEAT"/>
    <property type="match status" value="1"/>
</dbReference>
<evidence type="ECO:0000256" key="2">
    <source>
        <dbReference type="ARBA" id="ARBA00022512"/>
    </source>
</evidence>
<keyword evidence="11" id="KW-1185">Reference proteome</keyword>
<dbReference type="InterPro" id="IPR019909">
    <property type="entry name" value="Haem_uptake_protein_IsdC"/>
</dbReference>
<evidence type="ECO:0000313" key="11">
    <source>
        <dbReference type="Proteomes" id="UP000293142"/>
    </source>
</evidence>
<keyword evidence="2" id="KW-0134">Cell wall</keyword>
<dbReference type="GO" id="GO:0009274">
    <property type="term" value="C:peptidoglycan-based cell wall"/>
    <property type="evidence" value="ECO:0007669"/>
    <property type="project" value="InterPro"/>
</dbReference>
<reference evidence="10 11" key="1">
    <citation type="submission" date="2019-02" db="EMBL/GenBank/DDBJ databases">
        <title>Paenibacillus sp. nov., isolated from surface-sterilized tissue of Thalictrum simplex L.</title>
        <authorList>
            <person name="Tuo L."/>
        </authorList>
    </citation>
    <scope>NUCLEOTIDE SEQUENCE [LARGE SCALE GENOMIC DNA]</scope>
    <source>
        <strain evidence="10 11">N2SHLJ1</strain>
    </source>
</reference>
<evidence type="ECO:0000256" key="1">
    <source>
        <dbReference type="ARBA" id="ARBA00004168"/>
    </source>
</evidence>
<feature type="compositionally biased region" description="Low complexity" evidence="7">
    <location>
        <begin position="144"/>
        <end position="168"/>
    </location>
</feature>
<comment type="subcellular location">
    <subcellularLocation>
        <location evidence="1">Secreted</location>
        <location evidence="1">Cell wall</location>
        <topology evidence="1">Peptidoglycan-anchor</topology>
    </subcellularLocation>
</comment>
<evidence type="ECO:0000256" key="6">
    <source>
        <dbReference type="ARBA" id="ARBA00023088"/>
    </source>
</evidence>
<proteinExistence type="predicted"/>
<dbReference type="PANTHER" id="PTHR37824">
    <property type="entry name" value="IRON-REGULATED SURFACE DETERMINANT PROTEIN C"/>
    <property type="match status" value="1"/>
</dbReference>
<dbReference type="InterPro" id="IPR006635">
    <property type="entry name" value="NEAT_dom"/>
</dbReference>
<evidence type="ECO:0000256" key="7">
    <source>
        <dbReference type="SAM" id="MobiDB-lite"/>
    </source>
</evidence>
<dbReference type="OrthoDB" id="2413751at2"/>
<feature type="domain" description="NEAT" evidence="9">
    <location>
        <begin position="17"/>
        <end position="139"/>
    </location>
</feature>
<dbReference type="GO" id="GO:0030492">
    <property type="term" value="F:hemoglobin binding"/>
    <property type="evidence" value="ECO:0007669"/>
    <property type="project" value="InterPro"/>
</dbReference>
<evidence type="ECO:0000256" key="4">
    <source>
        <dbReference type="ARBA" id="ARBA00022729"/>
    </source>
</evidence>
<keyword evidence="4" id="KW-0732">Signal</keyword>
<evidence type="ECO:0000313" key="10">
    <source>
        <dbReference type="EMBL" id="TBL74025.1"/>
    </source>
</evidence>
<dbReference type="Proteomes" id="UP000293142">
    <property type="component" value="Unassembled WGS sequence"/>
</dbReference>
<keyword evidence="8" id="KW-0812">Transmembrane</keyword>
<dbReference type="InterPro" id="IPR037250">
    <property type="entry name" value="NEAT_dom_sf"/>
</dbReference>
<feature type="compositionally biased region" description="Low complexity" evidence="7">
    <location>
        <begin position="180"/>
        <end position="190"/>
    </location>
</feature>
<evidence type="ECO:0000259" key="9">
    <source>
        <dbReference type="PROSITE" id="PS50978"/>
    </source>
</evidence>
<dbReference type="PANTHER" id="PTHR37824:SF1">
    <property type="entry name" value="IRON-REGULATED SURFACE DETERMINANT PROTEIN C"/>
    <property type="match status" value="1"/>
</dbReference>
<dbReference type="SUPFAM" id="SSF158911">
    <property type="entry name" value="NEAT domain-like"/>
    <property type="match status" value="1"/>
</dbReference>
<keyword evidence="3" id="KW-0964">Secreted</keyword>
<dbReference type="SMART" id="SM00725">
    <property type="entry name" value="NEAT"/>
    <property type="match status" value="1"/>
</dbReference>
<keyword evidence="5" id="KW-0408">Iron</keyword>
<dbReference type="Gene3D" id="2.60.40.1850">
    <property type="match status" value="1"/>
</dbReference>
<evidence type="ECO:0000256" key="8">
    <source>
        <dbReference type="SAM" id="Phobius"/>
    </source>
</evidence>
<evidence type="ECO:0000256" key="3">
    <source>
        <dbReference type="ARBA" id="ARBA00022525"/>
    </source>
</evidence>
<protein>
    <submittedName>
        <fullName evidence="10">Heme uptake protein IsdC</fullName>
    </submittedName>
</protein>
<feature type="transmembrane region" description="Helical" evidence="8">
    <location>
        <begin position="213"/>
        <end position="231"/>
    </location>
</feature>
<comment type="caution">
    <text evidence="10">The sequence shown here is derived from an EMBL/GenBank/DDBJ whole genome shotgun (WGS) entry which is preliminary data.</text>
</comment>
<dbReference type="EMBL" id="SIRE01000020">
    <property type="protein sequence ID" value="TBL74025.1"/>
    <property type="molecule type" value="Genomic_DNA"/>
</dbReference>
<gene>
    <name evidence="10" type="primary">isdC</name>
    <name evidence="10" type="ORF">EYB31_25735</name>
</gene>
<keyword evidence="8" id="KW-0472">Membrane</keyword>
<dbReference type="GO" id="GO:0015886">
    <property type="term" value="P:heme transport"/>
    <property type="evidence" value="ECO:0007669"/>
    <property type="project" value="InterPro"/>
</dbReference>
<sequence>MFLFALFALSSAQAATLSDGTYTVGYTIKQAENDSASMANDYFEKPAKLFVKDGKQELQIQMNHSKWITQFKVPDNGGFSDAAVVSSDSTADTRIVRFKLNDDLSKPLLSKIHVTVESIDYDHDYTIRFAFDEKSLKKAEEKAAPAASETKPAAGAAASGASKPEASAVKAQEAPAQKTQVSSATAGGAQASASAGKSQAAALNPQTGDPSSAALWIIVLAASVLCLGYITKTRKSGM</sequence>
<keyword evidence="6" id="KW-0572">Peptidoglycan-anchor</keyword>
<evidence type="ECO:0000256" key="5">
    <source>
        <dbReference type="ARBA" id="ARBA00023004"/>
    </source>
</evidence>
<dbReference type="PROSITE" id="PS50978">
    <property type="entry name" value="NEAT"/>
    <property type="match status" value="1"/>
</dbReference>
<dbReference type="NCBIfam" id="TIGR03656">
    <property type="entry name" value="IsdC"/>
    <property type="match status" value="1"/>
</dbReference>
<name>A0A4Q9DM42_9BACL</name>
<keyword evidence="8" id="KW-1133">Transmembrane helix</keyword>
<feature type="region of interest" description="Disordered" evidence="7">
    <location>
        <begin position="142"/>
        <end position="190"/>
    </location>
</feature>
<dbReference type="InterPro" id="IPR050436">
    <property type="entry name" value="IsdA"/>
</dbReference>
<accession>A0A4Q9DM42</accession>
<dbReference type="Pfam" id="PF05031">
    <property type="entry name" value="NEAT"/>
    <property type="match status" value="1"/>
</dbReference>